<protein>
    <submittedName>
        <fullName evidence="1">Uncharacterized protein</fullName>
    </submittedName>
</protein>
<dbReference type="Proteomes" id="UP001501417">
    <property type="component" value="Unassembled WGS sequence"/>
</dbReference>
<organism evidence="1 2">
    <name type="scientific">Mycobacterium paraffinicum</name>
    <dbReference type="NCBI Taxonomy" id="53378"/>
    <lineage>
        <taxon>Bacteria</taxon>
        <taxon>Bacillati</taxon>
        <taxon>Actinomycetota</taxon>
        <taxon>Actinomycetes</taxon>
        <taxon>Mycobacteriales</taxon>
        <taxon>Mycobacteriaceae</taxon>
        <taxon>Mycobacterium</taxon>
    </lineage>
</organism>
<evidence type="ECO:0000313" key="1">
    <source>
        <dbReference type="EMBL" id="GAA4294669.1"/>
    </source>
</evidence>
<reference evidence="2" key="1">
    <citation type="journal article" date="2019" name="Int. J. Syst. Evol. Microbiol.">
        <title>The Global Catalogue of Microorganisms (GCM) 10K type strain sequencing project: providing services to taxonomists for standard genome sequencing and annotation.</title>
        <authorList>
            <consortium name="The Broad Institute Genomics Platform"/>
            <consortium name="The Broad Institute Genome Sequencing Center for Infectious Disease"/>
            <person name="Wu L."/>
            <person name="Ma J."/>
        </authorList>
    </citation>
    <scope>NUCLEOTIDE SEQUENCE [LARGE SCALE GENOMIC DNA]</scope>
    <source>
        <strain evidence="2">JCM 17782</strain>
    </source>
</reference>
<dbReference type="EMBL" id="BAABGF010000052">
    <property type="protein sequence ID" value="GAA4294669.1"/>
    <property type="molecule type" value="Genomic_DNA"/>
</dbReference>
<comment type="caution">
    <text evidence="1">The sequence shown here is derived from an EMBL/GenBank/DDBJ whole genome shotgun (WGS) entry which is preliminary data.</text>
</comment>
<proteinExistence type="predicted"/>
<keyword evidence="2" id="KW-1185">Reference proteome</keyword>
<name>A0ABP8F456_9MYCO</name>
<sequence length="68" mass="7813">MIWVTHLEPVPGEEQLTKTNYSDWQYAIDPGGALVLTKDNQKVVFGPGFWVRVDDDNARPKRTVTRVR</sequence>
<dbReference type="RefSeq" id="WP_264043153.1">
    <property type="nucleotide sequence ID" value="NZ_BAABGF010000052.1"/>
</dbReference>
<accession>A0ABP8F456</accession>
<evidence type="ECO:0000313" key="2">
    <source>
        <dbReference type="Proteomes" id="UP001501417"/>
    </source>
</evidence>
<gene>
    <name evidence="1" type="ORF">GCM10023161_44380</name>
</gene>